<sequence length="104" mass="10799">MKRLIAILICGAVATQTVALADDDNPSACGAVLCLAGLIAGGSAGGDCKNYMTGYFSIVKFHHGHFDETGTSNARSDFTDQCRSVGPDTKKGVNDRYGNVQSGP</sequence>
<dbReference type="Proteomes" id="UP000463700">
    <property type="component" value="Unassembled WGS sequence"/>
</dbReference>
<accession>A0A6N6W7S7</accession>
<proteinExistence type="predicted"/>
<gene>
    <name evidence="3" type="ORF">FSO04_27400</name>
</gene>
<reference evidence="3 4" key="1">
    <citation type="journal article" date="2020" name="Int. J. Syst. Evol. Microbiol.">
        <title>Paraburkholderia madseniana sp. nov., a phenolic acid-degrading bacterium isolated from acidic forest soil.</title>
        <authorList>
            <person name="Wilhelm R.C."/>
            <person name="Murphy S.J.L."/>
            <person name="Feriancek N.M."/>
            <person name="Karasz D.C."/>
            <person name="DeRito C.M."/>
            <person name="Newman J.D."/>
            <person name="Buckley D.H."/>
        </authorList>
    </citation>
    <scope>NUCLEOTIDE SEQUENCE [LARGE SCALE GENOMIC DNA]</scope>
    <source>
        <strain evidence="3 4">RP11</strain>
    </source>
</reference>
<comment type="caution">
    <text evidence="3">The sequence shown here is derived from an EMBL/GenBank/DDBJ whole genome shotgun (WGS) entry which is preliminary data.</text>
</comment>
<dbReference type="RefSeq" id="WP_154564420.1">
    <property type="nucleotide sequence ID" value="NZ_VOSW01000058.1"/>
</dbReference>
<feature type="chain" id="PRO_5027029200" evidence="2">
    <location>
        <begin position="22"/>
        <end position="104"/>
    </location>
</feature>
<organism evidence="3 4">
    <name type="scientific">Paraburkholderia madseniana</name>
    <dbReference type="NCBI Taxonomy" id="2599607"/>
    <lineage>
        <taxon>Bacteria</taxon>
        <taxon>Pseudomonadati</taxon>
        <taxon>Pseudomonadota</taxon>
        <taxon>Betaproteobacteria</taxon>
        <taxon>Burkholderiales</taxon>
        <taxon>Burkholderiaceae</taxon>
        <taxon>Paraburkholderia</taxon>
    </lineage>
</organism>
<feature type="signal peptide" evidence="2">
    <location>
        <begin position="1"/>
        <end position="21"/>
    </location>
</feature>
<evidence type="ECO:0000313" key="4">
    <source>
        <dbReference type="Proteomes" id="UP000463700"/>
    </source>
</evidence>
<dbReference type="OrthoDB" id="6904272at2"/>
<protein>
    <submittedName>
        <fullName evidence="3">Killer protein</fullName>
    </submittedName>
</protein>
<dbReference type="InterPro" id="IPR009989">
    <property type="entry name" value="TrbM"/>
</dbReference>
<dbReference type="AlphaFoldDB" id="A0A6N6W7S7"/>
<keyword evidence="2" id="KW-0732">Signal</keyword>
<feature type="compositionally biased region" description="Polar residues" evidence="1">
    <location>
        <begin position="71"/>
        <end position="82"/>
    </location>
</feature>
<evidence type="ECO:0000256" key="1">
    <source>
        <dbReference type="SAM" id="MobiDB-lite"/>
    </source>
</evidence>
<feature type="region of interest" description="Disordered" evidence="1">
    <location>
        <begin position="71"/>
        <end position="104"/>
    </location>
</feature>
<name>A0A6N6W7S7_9BURK</name>
<evidence type="ECO:0000256" key="2">
    <source>
        <dbReference type="SAM" id="SignalP"/>
    </source>
</evidence>
<evidence type="ECO:0000313" key="3">
    <source>
        <dbReference type="EMBL" id="KAE8756705.1"/>
    </source>
</evidence>
<dbReference type="Pfam" id="PF07424">
    <property type="entry name" value="TrbM"/>
    <property type="match status" value="1"/>
</dbReference>
<dbReference type="EMBL" id="VOSW01000058">
    <property type="protein sequence ID" value="KAE8756705.1"/>
    <property type="molecule type" value="Genomic_DNA"/>
</dbReference>